<proteinExistence type="predicted"/>
<keyword evidence="2" id="KW-1185">Reference proteome</keyword>
<dbReference type="Proteomes" id="UP000249402">
    <property type="component" value="Unassembled WGS sequence"/>
</dbReference>
<dbReference type="EMBL" id="KZ824432">
    <property type="protein sequence ID" value="RAL02113.1"/>
    <property type="molecule type" value="Genomic_DNA"/>
</dbReference>
<evidence type="ECO:0000313" key="1">
    <source>
        <dbReference type="EMBL" id="RAL02113.1"/>
    </source>
</evidence>
<dbReference type="AlphaFoldDB" id="A0A395H392"/>
<protein>
    <submittedName>
        <fullName evidence="1">Uncharacterized protein</fullName>
    </submittedName>
</protein>
<dbReference type="GeneID" id="37222324"/>
<reference evidence="1 2" key="1">
    <citation type="submission" date="2018-02" db="EMBL/GenBank/DDBJ databases">
        <title>The genomes of Aspergillus section Nigri reveals drivers in fungal speciation.</title>
        <authorList>
            <consortium name="DOE Joint Genome Institute"/>
            <person name="Vesth T.C."/>
            <person name="Nybo J."/>
            <person name="Theobald S."/>
            <person name="Brandl J."/>
            <person name="Frisvad J.C."/>
            <person name="Nielsen K.F."/>
            <person name="Lyhne E.K."/>
            <person name="Kogle M.E."/>
            <person name="Kuo A."/>
            <person name="Riley R."/>
            <person name="Clum A."/>
            <person name="Nolan M."/>
            <person name="Lipzen A."/>
            <person name="Salamov A."/>
            <person name="Henrissat B."/>
            <person name="Wiebenga A."/>
            <person name="De vries R.P."/>
            <person name="Grigoriev I.V."/>
            <person name="Mortensen U.H."/>
            <person name="Andersen M.R."/>
            <person name="Baker S.E."/>
        </authorList>
    </citation>
    <scope>NUCLEOTIDE SEQUENCE [LARGE SCALE GENOMIC DNA]</scope>
    <source>
        <strain evidence="1 2">CBS 121593</strain>
    </source>
</reference>
<sequence length="234" mass="25513">MCCNPVPPSSPNCSIENSDWPAGLLCPRLPEEGFTRNHVERANPPSSKREKGTIGGWLAVVSLGSGLPSGSQVHDPQSNEQMLFLSCRSRLLEWELRCAMEGACSSRRSSARKVESPPSFVSDSIRLAADPFGPSGLSRARLDCAFVAGQAYFQTGGHGWLLMASVQKHGKEVHGLPPLARPIHDGSLLRPHCHCTATLFSSSPGQFRIFPRRLLPPTVTCMRNATYQIPREVL</sequence>
<evidence type="ECO:0000313" key="2">
    <source>
        <dbReference type="Proteomes" id="UP000249402"/>
    </source>
</evidence>
<dbReference type="RefSeq" id="XP_025576440.1">
    <property type="nucleotide sequence ID" value="XM_025717459.1"/>
</dbReference>
<gene>
    <name evidence="1" type="ORF">BO80DRAFT_39915</name>
</gene>
<name>A0A395H392_9EURO</name>
<dbReference type="VEuPathDB" id="FungiDB:BO80DRAFT_39915"/>
<organism evidence="1 2">
    <name type="scientific">Aspergillus ibericus CBS 121593</name>
    <dbReference type="NCBI Taxonomy" id="1448316"/>
    <lineage>
        <taxon>Eukaryota</taxon>
        <taxon>Fungi</taxon>
        <taxon>Dikarya</taxon>
        <taxon>Ascomycota</taxon>
        <taxon>Pezizomycotina</taxon>
        <taxon>Eurotiomycetes</taxon>
        <taxon>Eurotiomycetidae</taxon>
        <taxon>Eurotiales</taxon>
        <taxon>Aspergillaceae</taxon>
        <taxon>Aspergillus</taxon>
        <taxon>Aspergillus subgen. Circumdati</taxon>
    </lineage>
</organism>
<accession>A0A395H392</accession>